<name>W4FJC7_APHAT</name>
<dbReference type="VEuPathDB" id="FungiDB:H257_16751"/>
<dbReference type="EMBL" id="KI913204">
    <property type="protein sequence ID" value="ETV66951.1"/>
    <property type="molecule type" value="Genomic_DNA"/>
</dbReference>
<organism evidence="2">
    <name type="scientific">Aphanomyces astaci</name>
    <name type="common">Crayfish plague agent</name>
    <dbReference type="NCBI Taxonomy" id="112090"/>
    <lineage>
        <taxon>Eukaryota</taxon>
        <taxon>Sar</taxon>
        <taxon>Stramenopiles</taxon>
        <taxon>Oomycota</taxon>
        <taxon>Saprolegniomycetes</taxon>
        <taxon>Saprolegniales</taxon>
        <taxon>Verrucalvaceae</taxon>
        <taxon>Aphanomyces</taxon>
    </lineage>
</organism>
<evidence type="ECO:0000256" key="1">
    <source>
        <dbReference type="SAM" id="MobiDB-lite"/>
    </source>
</evidence>
<dbReference type="AlphaFoldDB" id="W4FJC7"/>
<evidence type="ECO:0000313" key="2">
    <source>
        <dbReference type="EMBL" id="ETV66951.1"/>
    </source>
</evidence>
<protein>
    <submittedName>
        <fullName evidence="2">Uncharacterized protein</fullName>
    </submittedName>
</protein>
<dbReference type="RefSeq" id="XP_009843592.1">
    <property type="nucleotide sequence ID" value="XM_009845290.1"/>
</dbReference>
<feature type="compositionally biased region" description="Polar residues" evidence="1">
    <location>
        <begin position="1"/>
        <end position="33"/>
    </location>
</feature>
<accession>W4FJC7</accession>
<dbReference type="GeneID" id="20818747"/>
<feature type="compositionally biased region" description="Low complexity" evidence="1">
    <location>
        <begin position="40"/>
        <end position="56"/>
    </location>
</feature>
<reference evidence="2" key="1">
    <citation type="submission" date="2013-12" db="EMBL/GenBank/DDBJ databases">
        <title>The Genome Sequence of Aphanomyces astaci APO3.</title>
        <authorList>
            <consortium name="The Broad Institute Genomics Platform"/>
            <person name="Russ C."/>
            <person name="Tyler B."/>
            <person name="van West P."/>
            <person name="Dieguez-Uribeondo J."/>
            <person name="Young S.K."/>
            <person name="Zeng Q."/>
            <person name="Gargeya S."/>
            <person name="Fitzgerald M."/>
            <person name="Abouelleil A."/>
            <person name="Alvarado L."/>
            <person name="Chapman S.B."/>
            <person name="Gainer-Dewar J."/>
            <person name="Goldberg J."/>
            <person name="Griggs A."/>
            <person name="Gujja S."/>
            <person name="Hansen M."/>
            <person name="Howarth C."/>
            <person name="Imamovic A."/>
            <person name="Ireland A."/>
            <person name="Larimer J."/>
            <person name="McCowan C."/>
            <person name="Murphy C."/>
            <person name="Pearson M."/>
            <person name="Poon T.W."/>
            <person name="Priest M."/>
            <person name="Roberts A."/>
            <person name="Saif S."/>
            <person name="Shea T."/>
            <person name="Sykes S."/>
            <person name="Wortman J."/>
            <person name="Nusbaum C."/>
            <person name="Birren B."/>
        </authorList>
    </citation>
    <scope>NUCLEOTIDE SEQUENCE [LARGE SCALE GENOMIC DNA]</scope>
    <source>
        <strain evidence="2">APO3</strain>
    </source>
</reference>
<proteinExistence type="predicted"/>
<gene>
    <name evidence="2" type="ORF">H257_16751</name>
</gene>
<feature type="region of interest" description="Disordered" evidence="1">
    <location>
        <begin position="1"/>
        <end position="68"/>
    </location>
</feature>
<sequence>MGCTESTTAATAEPQQPETTTAKPQQPEATTASGAPDQPAAAVVAVPTTTTTGTVAETEEMNTPSKCM</sequence>